<name>L1QHG8_9CLOT</name>
<dbReference type="NCBIfam" id="TIGR00199">
    <property type="entry name" value="PncC_domain"/>
    <property type="match status" value="1"/>
</dbReference>
<keyword evidence="3" id="KW-1185">Reference proteome</keyword>
<dbReference type="eggNOG" id="COG1546">
    <property type="taxonomic scope" value="Bacteria"/>
</dbReference>
<dbReference type="HOGENOM" id="CLU_030805_1_2_9"/>
<dbReference type="InterPro" id="IPR036653">
    <property type="entry name" value="CinA-like_C"/>
</dbReference>
<evidence type="ECO:0000313" key="2">
    <source>
        <dbReference type="EMBL" id="EKY27130.1"/>
    </source>
</evidence>
<dbReference type="RefSeq" id="WP_005212952.1">
    <property type="nucleotide sequence ID" value="NZ_KB291635.1"/>
</dbReference>
<gene>
    <name evidence="2" type="ORF">HMPREF0216_01541</name>
</gene>
<dbReference type="AlphaFoldDB" id="L1QHG8"/>
<reference evidence="2 3" key="1">
    <citation type="submission" date="2012-05" db="EMBL/GenBank/DDBJ databases">
        <authorList>
            <person name="Weinstock G."/>
            <person name="Sodergren E."/>
            <person name="Lobos E.A."/>
            <person name="Fulton L."/>
            <person name="Fulton R."/>
            <person name="Courtney L."/>
            <person name="Fronick C."/>
            <person name="O'Laughlin M."/>
            <person name="Godfrey J."/>
            <person name="Wilson R.M."/>
            <person name="Miner T."/>
            <person name="Farmer C."/>
            <person name="Delehaunty K."/>
            <person name="Cordes M."/>
            <person name="Minx P."/>
            <person name="Tomlinson C."/>
            <person name="Chen J."/>
            <person name="Wollam A."/>
            <person name="Pepin K.H."/>
            <person name="Bhonagiri V."/>
            <person name="Zhang X."/>
            <person name="Suruliraj S."/>
            <person name="Warren W."/>
            <person name="Mitreva M."/>
            <person name="Mardis E.R."/>
            <person name="Wilson R.K."/>
        </authorList>
    </citation>
    <scope>NUCLEOTIDE SEQUENCE [LARGE SCALE GENOMIC DNA]</scope>
    <source>
        <strain evidence="2 3">DSM 1785</strain>
    </source>
</reference>
<dbReference type="EMBL" id="AMEZ01000043">
    <property type="protein sequence ID" value="EKY27130.1"/>
    <property type="molecule type" value="Genomic_DNA"/>
</dbReference>
<proteinExistence type="predicted"/>
<evidence type="ECO:0000313" key="3">
    <source>
        <dbReference type="Proteomes" id="UP000010420"/>
    </source>
</evidence>
<dbReference type="PATRIC" id="fig|545697.3.peg.1517"/>
<dbReference type="STRING" id="545697.HMPREF0216_01541"/>
<organism evidence="2 3">
    <name type="scientific">Clostridium celatum DSM 1785</name>
    <dbReference type="NCBI Taxonomy" id="545697"/>
    <lineage>
        <taxon>Bacteria</taxon>
        <taxon>Bacillati</taxon>
        <taxon>Bacillota</taxon>
        <taxon>Clostridia</taxon>
        <taxon>Eubacteriales</taxon>
        <taxon>Clostridiaceae</taxon>
        <taxon>Clostridium</taxon>
    </lineage>
</organism>
<evidence type="ECO:0000259" key="1">
    <source>
        <dbReference type="Pfam" id="PF02464"/>
    </source>
</evidence>
<dbReference type="OrthoDB" id="9801454at2"/>
<comment type="caution">
    <text evidence="2">The sequence shown here is derived from an EMBL/GenBank/DDBJ whole genome shotgun (WGS) entry which is preliminary data.</text>
</comment>
<dbReference type="SUPFAM" id="SSF142433">
    <property type="entry name" value="CinA-like"/>
    <property type="match status" value="1"/>
</dbReference>
<feature type="domain" description="CinA C-terminal" evidence="1">
    <location>
        <begin position="16"/>
        <end position="167"/>
    </location>
</feature>
<protein>
    <submittedName>
        <fullName evidence="2">Competence/damage-inducible protein CinA domain protein</fullName>
    </submittedName>
</protein>
<dbReference type="Pfam" id="PF02464">
    <property type="entry name" value="CinA"/>
    <property type="match status" value="1"/>
</dbReference>
<dbReference type="Proteomes" id="UP000010420">
    <property type="component" value="Unassembled WGS sequence"/>
</dbReference>
<dbReference type="Gene3D" id="3.90.950.20">
    <property type="entry name" value="CinA-like"/>
    <property type="match status" value="1"/>
</dbReference>
<dbReference type="InterPro" id="IPR008136">
    <property type="entry name" value="CinA_C"/>
</dbReference>
<accession>L1QHG8</accession>
<sequence>MNKDNMKQNLYINEESIEFLLGKFLCENDLTISTAESCTGGMVAAKLISYSGISNVFLEGAITYSNESKMKRLGVKKETLDKYGAVSKETAEEMAKGIAIASGSKVSIVTTGIAGPGGGTKEKPVGLVYIGVYVEGKVIVNKYNFDGNREMVRKSATIAALNLLMDQLCK</sequence>